<dbReference type="NCBIfam" id="TIGR00011">
    <property type="entry name" value="YbaK_EbsC"/>
    <property type="match status" value="1"/>
</dbReference>
<keyword evidence="3" id="KW-0456">Lyase</keyword>
<accession>A0A6J7PCH2</accession>
<feature type="domain" description="YbaK/aminoacyl-tRNA synthetase-associated" evidence="4">
    <location>
        <begin position="32"/>
        <end position="145"/>
    </location>
</feature>
<dbReference type="GO" id="GO:0016829">
    <property type="term" value="F:lyase activity"/>
    <property type="evidence" value="ECO:0007669"/>
    <property type="project" value="UniProtKB-KW"/>
</dbReference>
<evidence type="ECO:0000256" key="1">
    <source>
        <dbReference type="ARBA" id="ARBA00009798"/>
    </source>
</evidence>
<dbReference type="CDD" id="cd00002">
    <property type="entry name" value="YbaK_deacylase"/>
    <property type="match status" value="1"/>
</dbReference>
<dbReference type="PANTHER" id="PTHR30411:SF0">
    <property type="entry name" value="CYS-TRNA(PRO)_CYS-TRNA(CYS) DEACYLASE YBAK"/>
    <property type="match status" value="1"/>
</dbReference>
<gene>
    <name evidence="5" type="ORF">UFOPK3954_01860</name>
</gene>
<proteinExistence type="inferred from homology"/>
<evidence type="ECO:0000256" key="2">
    <source>
        <dbReference type="ARBA" id="ARBA00022917"/>
    </source>
</evidence>
<dbReference type="EMBL" id="CAFBON010000228">
    <property type="protein sequence ID" value="CAB5003106.1"/>
    <property type="molecule type" value="Genomic_DNA"/>
</dbReference>
<reference evidence="5" key="1">
    <citation type="submission" date="2020-05" db="EMBL/GenBank/DDBJ databases">
        <authorList>
            <person name="Chiriac C."/>
            <person name="Salcher M."/>
            <person name="Ghai R."/>
            <person name="Kavagutti S V."/>
        </authorList>
    </citation>
    <scope>NUCLEOTIDE SEQUENCE</scope>
</reference>
<dbReference type="Gene3D" id="3.90.960.10">
    <property type="entry name" value="YbaK/aminoacyl-tRNA synthetase-associated domain"/>
    <property type="match status" value="1"/>
</dbReference>
<dbReference type="InterPro" id="IPR007214">
    <property type="entry name" value="YbaK/aa-tRNA-synth-assoc-dom"/>
</dbReference>
<name>A0A6J7PCH2_9ZZZZ</name>
<dbReference type="GO" id="GO:0002161">
    <property type="term" value="F:aminoacyl-tRNA deacylase activity"/>
    <property type="evidence" value="ECO:0007669"/>
    <property type="project" value="InterPro"/>
</dbReference>
<sequence>MAGTKALLALDAAGISYRVHEIPADPGEIGYARAAAAYLGVDESRVFKTLIAMVDGEPVVAVIPASTQLSLKHIATAAGGKRAEMAKPVDAERLTGYVVGGISPIGQKKALPTFVDETAILHDTVFVSAGRRGMDVELAPDDLLRVIRATYASVGL</sequence>
<organism evidence="5">
    <name type="scientific">freshwater metagenome</name>
    <dbReference type="NCBI Taxonomy" id="449393"/>
    <lineage>
        <taxon>unclassified sequences</taxon>
        <taxon>metagenomes</taxon>
        <taxon>ecological metagenomes</taxon>
    </lineage>
</organism>
<dbReference type="Pfam" id="PF04073">
    <property type="entry name" value="tRNA_edit"/>
    <property type="match status" value="1"/>
</dbReference>
<dbReference type="InterPro" id="IPR036754">
    <property type="entry name" value="YbaK/aa-tRNA-synt-asso_dom_sf"/>
</dbReference>
<dbReference type="AlphaFoldDB" id="A0A6J7PCH2"/>
<dbReference type="PANTHER" id="PTHR30411">
    <property type="entry name" value="CYTOPLASMIC PROTEIN"/>
    <property type="match status" value="1"/>
</dbReference>
<protein>
    <submittedName>
        <fullName evidence="5">Unannotated protein</fullName>
    </submittedName>
</protein>
<dbReference type="InterPro" id="IPR004369">
    <property type="entry name" value="Prolyl-tRNA_editing_YbaK/EbsC"/>
</dbReference>
<dbReference type="SUPFAM" id="SSF55826">
    <property type="entry name" value="YbaK/ProRS associated domain"/>
    <property type="match status" value="1"/>
</dbReference>
<comment type="similarity">
    <text evidence="1">Belongs to the prolyl-tRNA editing family. YbaK/EbsC subfamily.</text>
</comment>
<dbReference type="GO" id="GO:0006412">
    <property type="term" value="P:translation"/>
    <property type="evidence" value="ECO:0007669"/>
    <property type="project" value="UniProtKB-KW"/>
</dbReference>
<evidence type="ECO:0000259" key="4">
    <source>
        <dbReference type="Pfam" id="PF04073"/>
    </source>
</evidence>
<keyword evidence="2" id="KW-0648">Protein biosynthesis</keyword>
<evidence type="ECO:0000256" key="3">
    <source>
        <dbReference type="ARBA" id="ARBA00023239"/>
    </source>
</evidence>
<dbReference type="PIRSF" id="PIRSF006181">
    <property type="entry name" value="EbsC_YbaK"/>
    <property type="match status" value="1"/>
</dbReference>
<evidence type="ECO:0000313" key="5">
    <source>
        <dbReference type="EMBL" id="CAB5003106.1"/>
    </source>
</evidence>